<evidence type="ECO:0000256" key="2">
    <source>
        <dbReference type="ARBA" id="ARBA00022771"/>
    </source>
</evidence>
<protein>
    <recommendedName>
        <fullName evidence="7">GRF-type domain-containing protein</fullName>
    </recommendedName>
</protein>
<evidence type="ECO:0000256" key="3">
    <source>
        <dbReference type="ARBA" id="ARBA00022833"/>
    </source>
</evidence>
<keyword evidence="1" id="KW-0479">Metal-binding</keyword>
<evidence type="ECO:0000313" key="9">
    <source>
        <dbReference type="Proteomes" id="UP000245207"/>
    </source>
</evidence>
<reference evidence="8 9" key="1">
    <citation type="journal article" date="2018" name="Mol. Plant">
        <title>The genome of Artemisia annua provides insight into the evolution of Asteraceae family and artemisinin biosynthesis.</title>
        <authorList>
            <person name="Shen Q."/>
            <person name="Zhang L."/>
            <person name="Liao Z."/>
            <person name="Wang S."/>
            <person name="Yan T."/>
            <person name="Shi P."/>
            <person name="Liu M."/>
            <person name="Fu X."/>
            <person name="Pan Q."/>
            <person name="Wang Y."/>
            <person name="Lv Z."/>
            <person name="Lu X."/>
            <person name="Zhang F."/>
            <person name="Jiang W."/>
            <person name="Ma Y."/>
            <person name="Chen M."/>
            <person name="Hao X."/>
            <person name="Li L."/>
            <person name="Tang Y."/>
            <person name="Lv G."/>
            <person name="Zhou Y."/>
            <person name="Sun X."/>
            <person name="Brodelius P.E."/>
            <person name="Rose J.K.C."/>
            <person name="Tang K."/>
        </authorList>
    </citation>
    <scope>NUCLEOTIDE SEQUENCE [LARGE SCALE GENOMIC DNA]</scope>
    <source>
        <strain evidence="9">cv. Huhao1</strain>
        <tissue evidence="8">Leaf</tissue>
    </source>
</reference>
<keyword evidence="2 4" id="KW-0863">Zinc-finger</keyword>
<evidence type="ECO:0000256" key="6">
    <source>
        <dbReference type="SAM" id="Phobius"/>
    </source>
</evidence>
<gene>
    <name evidence="8" type="ORF">CTI12_AA365460</name>
</gene>
<evidence type="ECO:0000259" key="7">
    <source>
        <dbReference type="PROSITE" id="PS51999"/>
    </source>
</evidence>
<keyword evidence="9" id="KW-1185">Reference proteome</keyword>
<sequence>MANLCWCGQLATCRTSWTMNNPGRRFLGCPNYLDPTTNCNYFMWVDVELPNQWYQRRMYQLHVNLRDAQNELRNAQAELVQVQVQRARIAFFNKMMMLLVVAMFLWFGQYPYQQIPPFPRHCIS</sequence>
<dbReference type="OrthoDB" id="2822301at2759"/>
<feature type="coiled-coil region" evidence="5">
    <location>
        <begin position="58"/>
        <end position="85"/>
    </location>
</feature>
<dbReference type="GO" id="GO:0008270">
    <property type="term" value="F:zinc ion binding"/>
    <property type="evidence" value="ECO:0007669"/>
    <property type="project" value="UniProtKB-KW"/>
</dbReference>
<dbReference type="PROSITE" id="PS51999">
    <property type="entry name" value="ZF_GRF"/>
    <property type="match status" value="1"/>
</dbReference>
<accession>A0A2U1MMI1</accession>
<evidence type="ECO:0000256" key="5">
    <source>
        <dbReference type="SAM" id="Coils"/>
    </source>
</evidence>
<dbReference type="Proteomes" id="UP000245207">
    <property type="component" value="Unassembled WGS sequence"/>
</dbReference>
<keyword evidence="6" id="KW-0472">Membrane</keyword>
<feature type="transmembrane region" description="Helical" evidence="6">
    <location>
        <begin position="95"/>
        <end position="112"/>
    </location>
</feature>
<dbReference type="AlphaFoldDB" id="A0A2U1MMI1"/>
<dbReference type="EMBL" id="PKPP01004869">
    <property type="protein sequence ID" value="PWA62432.1"/>
    <property type="molecule type" value="Genomic_DNA"/>
</dbReference>
<dbReference type="InterPro" id="IPR010666">
    <property type="entry name" value="Znf_GRF"/>
</dbReference>
<evidence type="ECO:0000256" key="4">
    <source>
        <dbReference type="PROSITE-ProRule" id="PRU01343"/>
    </source>
</evidence>
<dbReference type="Pfam" id="PF06839">
    <property type="entry name" value="Zn_ribbon_GRF"/>
    <property type="match status" value="1"/>
</dbReference>
<feature type="domain" description="GRF-type" evidence="7">
    <location>
        <begin position="5"/>
        <end position="48"/>
    </location>
</feature>
<name>A0A2U1MMI1_ARTAN</name>
<dbReference type="PANTHER" id="PTHR33248">
    <property type="entry name" value="ZINC ION-BINDING PROTEIN"/>
    <property type="match status" value="1"/>
</dbReference>
<comment type="caution">
    <text evidence="8">The sequence shown here is derived from an EMBL/GenBank/DDBJ whole genome shotgun (WGS) entry which is preliminary data.</text>
</comment>
<proteinExistence type="predicted"/>
<keyword evidence="3" id="KW-0862">Zinc</keyword>
<keyword evidence="6" id="KW-1133">Transmembrane helix</keyword>
<organism evidence="8 9">
    <name type="scientific">Artemisia annua</name>
    <name type="common">Sweet wormwood</name>
    <dbReference type="NCBI Taxonomy" id="35608"/>
    <lineage>
        <taxon>Eukaryota</taxon>
        <taxon>Viridiplantae</taxon>
        <taxon>Streptophyta</taxon>
        <taxon>Embryophyta</taxon>
        <taxon>Tracheophyta</taxon>
        <taxon>Spermatophyta</taxon>
        <taxon>Magnoliopsida</taxon>
        <taxon>eudicotyledons</taxon>
        <taxon>Gunneridae</taxon>
        <taxon>Pentapetalae</taxon>
        <taxon>asterids</taxon>
        <taxon>campanulids</taxon>
        <taxon>Asterales</taxon>
        <taxon>Asteraceae</taxon>
        <taxon>Asteroideae</taxon>
        <taxon>Anthemideae</taxon>
        <taxon>Artemisiinae</taxon>
        <taxon>Artemisia</taxon>
    </lineage>
</organism>
<keyword evidence="5" id="KW-0175">Coiled coil</keyword>
<evidence type="ECO:0000256" key="1">
    <source>
        <dbReference type="ARBA" id="ARBA00022723"/>
    </source>
</evidence>
<evidence type="ECO:0000313" key="8">
    <source>
        <dbReference type="EMBL" id="PWA62432.1"/>
    </source>
</evidence>
<keyword evidence="6" id="KW-0812">Transmembrane</keyword>